<dbReference type="SUPFAM" id="SSF51556">
    <property type="entry name" value="Metallo-dependent hydrolases"/>
    <property type="match status" value="1"/>
</dbReference>
<feature type="domain" description="Amidohydrolase-related" evidence="2">
    <location>
        <begin position="124"/>
        <end position="398"/>
    </location>
</feature>
<keyword evidence="4" id="KW-1185">Reference proteome</keyword>
<dbReference type="InterPro" id="IPR032465">
    <property type="entry name" value="ACMSD"/>
</dbReference>
<comment type="caution">
    <text evidence="3">The sequence shown here is derived from an EMBL/GenBank/DDBJ whole genome shotgun (WGS) entry which is preliminary data.</text>
</comment>
<evidence type="ECO:0000313" key="4">
    <source>
        <dbReference type="Proteomes" id="UP001144205"/>
    </source>
</evidence>
<dbReference type="PANTHER" id="PTHR21240">
    <property type="entry name" value="2-AMINO-3-CARBOXYLMUCONATE-6-SEMIALDEHYDE DECARBOXYLASE"/>
    <property type="match status" value="1"/>
</dbReference>
<dbReference type="EMBL" id="BROH01000016">
    <property type="protein sequence ID" value="GKY89949.1"/>
    <property type="molecule type" value="Genomic_DNA"/>
</dbReference>
<dbReference type="Gene3D" id="3.20.20.140">
    <property type="entry name" value="Metal-dependent hydrolases"/>
    <property type="match status" value="1"/>
</dbReference>
<sequence length="418" mass="47374">MTSNKLEAARIRELEAIHGQSDTRDVLARATSQAQAAYDDYFVVDIDAHVSEDHFWGEVIELIDNDYLRDLGMTQLKGFGGNNALLNIAPGLSHQSVGGRIGHQGRREPVEGVEGHPFVIAAQRGMDAMGLDYQIVFPSAMLLLGMHPQDEVEVALAGAFNRWMVERILPMDRRLKGLLYLPYNTPEACEALVEKYAGADDIIGFTVCSTRNNAIHSDVYMRLYAMIEETGKPLAFHSGYHWGDPSFAQLNRFLSMHALSFTHYNQIHVTNWLINAMPERFPKLKMLWVESGLAWIPFLMQRLDHEVLMRPSEAPGMKRLPSEYMQEMWYTSQPLERTNMELLEATMKVMKAETQLLYSSDWPHWDWDPPSTITSLPFLSDQAKRNILGLNAARLFNLDTTPLKPKADQVLAGRPGRS</sequence>
<dbReference type="PANTHER" id="PTHR21240:SF28">
    <property type="entry name" value="ISO-OROTATE DECARBOXYLASE (EUROFUNG)"/>
    <property type="match status" value="1"/>
</dbReference>
<evidence type="ECO:0000256" key="1">
    <source>
        <dbReference type="ARBA" id="ARBA00023239"/>
    </source>
</evidence>
<gene>
    <name evidence="3" type="ORF">STA1M1_38180</name>
</gene>
<organism evidence="3 4">
    <name type="scientific">Sinisalibacter aestuarii</name>
    <dbReference type="NCBI Taxonomy" id="2949426"/>
    <lineage>
        <taxon>Bacteria</taxon>
        <taxon>Pseudomonadati</taxon>
        <taxon>Pseudomonadota</taxon>
        <taxon>Alphaproteobacteria</taxon>
        <taxon>Rhodobacterales</taxon>
        <taxon>Roseobacteraceae</taxon>
        <taxon>Sinisalibacter</taxon>
    </lineage>
</organism>
<dbReference type="Pfam" id="PF04909">
    <property type="entry name" value="Amidohydro_2"/>
    <property type="match status" value="1"/>
</dbReference>
<accession>A0ABQ5LYD8</accession>
<dbReference type="Proteomes" id="UP001144205">
    <property type="component" value="Unassembled WGS sequence"/>
</dbReference>
<dbReference type="InterPro" id="IPR032466">
    <property type="entry name" value="Metal_Hydrolase"/>
</dbReference>
<protein>
    <recommendedName>
        <fullName evidence="2">Amidohydrolase-related domain-containing protein</fullName>
    </recommendedName>
</protein>
<proteinExistence type="predicted"/>
<name>A0ABQ5LYD8_9RHOB</name>
<evidence type="ECO:0000313" key="3">
    <source>
        <dbReference type="EMBL" id="GKY89949.1"/>
    </source>
</evidence>
<dbReference type="RefSeq" id="WP_281843866.1">
    <property type="nucleotide sequence ID" value="NZ_BROH01000016.1"/>
</dbReference>
<reference evidence="3" key="1">
    <citation type="journal article" date="2023" name="Int. J. Syst. Evol. Microbiol.">
        <title>Sinisalibacter aestuarii sp. nov., isolated from estuarine sediment of the Arakawa River.</title>
        <authorList>
            <person name="Arafat S.T."/>
            <person name="Hirano S."/>
            <person name="Sato A."/>
            <person name="Takeuchi K."/>
            <person name="Yasuda T."/>
            <person name="Terahara T."/>
            <person name="Hamada M."/>
            <person name="Kobayashi T."/>
        </authorList>
    </citation>
    <scope>NUCLEOTIDE SEQUENCE</scope>
    <source>
        <strain evidence="3">B-399</strain>
    </source>
</reference>
<evidence type="ECO:0000259" key="2">
    <source>
        <dbReference type="Pfam" id="PF04909"/>
    </source>
</evidence>
<keyword evidence="1" id="KW-0456">Lyase</keyword>
<dbReference type="InterPro" id="IPR006680">
    <property type="entry name" value="Amidohydro-rel"/>
</dbReference>